<name>A0ABY6RSL2_9MYCO</name>
<organism evidence="1 2">
    <name type="scientific">Mycobacterium persicum</name>
    <dbReference type="NCBI Taxonomy" id="1487726"/>
    <lineage>
        <taxon>Bacteria</taxon>
        <taxon>Bacillati</taxon>
        <taxon>Actinomycetota</taxon>
        <taxon>Actinomycetes</taxon>
        <taxon>Mycobacteriales</taxon>
        <taxon>Mycobacteriaceae</taxon>
        <taxon>Mycobacterium</taxon>
    </lineage>
</organism>
<dbReference type="RefSeq" id="WP_122526656.1">
    <property type="nucleotide sequence ID" value="NZ_UPHK01000096.1"/>
</dbReference>
<keyword evidence="2" id="KW-1185">Reference proteome</keyword>
<sequence>MSGYPTPKPAVKAARTVLAARFTPVQFGTKIPNSRPQKFGRVSRAGGGLRSLVTDSARILVELWVNQSYPGGAVGEVEQFCCDAIAALQNAQGTFVDGVFIRGFTNIDGPVDFPDPDVTDMERWQFQGDWLVSTS</sequence>
<evidence type="ECO:0000313" key="2">
    <source>
        <dbReference type="Proteomes" id="UP000271464"/>
    </source>
</evidence>
<gene>
    <name evidence="1" type="ORF">LAUMK4_05832</name>
</gene>
<reference evidence="1 2" key="1">
    <citation type="submission" date="2018-09" db="EMBL/GenBank/DDBJ databases">
        <authorList>
            <person name="Tagini F."/>
        </authorList>
    </citation>
    <scope>NUCLEOTIDE SEQUENCE [LARGE SCALE GENOMIC DNA]</scope>
    <source>
        <strain evidence="1 2">MK4</strain>
    </source>
</reference>
<dbReference type="Proteomes" id="UP000271464">
    <property type="component" value="Unassembled WGS sequence"/>
</dbReference>
<comment type="caution">
    <text evidence="1">The sequence shown here is derived from an EMBL/GenBank/DDBJ whole genome shotgun (WGS) entry which is preliminary data.</text>
</comment>
<dbReference type="EMBL" id="UPHM01000169">
    <property type="protein sequence ID" value="VBA32947.1"/>
    <property type="molecule type" value="Genomic_DNA"/>
</dbReference>
<accession>A0ABY6RSL2</accession>
<proteinExistence type="predicted"/>
<protein>
    <submittedName>
        <fullName evidence="1">Uncharacterized protein</fullName>
    </submittedName>
</protein>
<evidence type="ECO:0000313" key="1">
    <source>
        <dbReference type="EMBL" id="VBA32947.1"/>
    </source>
</evidence>